<comment type="caution">
    <text evidence="1">The sequence shown here is derived from an EMBL/GenBank/DDBJ whole genome shotgun (WGS) entry which is preliminary data.</text>
</comment>
<gene>
    <name evidence="1" type="ORF">E1163_19265</name>
</gene>
<dbReference type="Proteomes" id="UP000798808">
    <property type="component" value="Unassembled WGS sequence"/>
</dbReference>
<evidence type="ECO:0000313" key="1">
    <source>
        <dbReference type="EMBL" id="MTI27103.1"/>
    </source>
</evidence>
<protein>
    <submittedName>
        <fullName evidence="1">Uncharacterized protein</fullName>
    </submittedName>
</protein>
<reference evidence="1 2" key="1">
    <citation type="submission" date="2019-02" db="EMBL/GenBank/DDBJ databases">
        <authorList>
            <person name="Goldberg S.R."/>
            <person name="Haltli B.A."/>
            <person name="Correa H."/>
            <person name="Russell K.G."/>
        </authorList>
    </citation>
    <scope>NUCLEOTIDE SEQUENCE [LARGE SCALE GENOMIC DNA]</scope>
    <source>
        <strain evidence="1 2">JCM 16186</strain>
    </source>
</reference>
<accession>A0ABW9RSX1</accession>
<evidence type="ECO:0000313" key="2">
    <source>
        <dbReference type="Proteomes" id="UP000798808"/>
    </source>
</evidence>
<dbReference type="EMBL" id="SMLW01000612">
    <property type="protein sequence ID" value="MTI27103.1"/>
    <property type="molecule type" value="Genomic_DNA"/>
</dbReference>
<name>A0ABW9RSX1_9BACT</name>
<sequence>MKTNEILVLDDQRLPRHIRAFIEAMEQLDMQFTSASLENIYQSDRDMEMAIARAMQVCRNIGLPLERHFRRRYLANESLHTLETDWRMSKVAYCLTLINGNPDNPMVGRIQWELLKRMV</sequence>
<proteinExistence type="predicted"/>
<dbReference type="RefSeq" id="WP_155174110.1">
    <property type="nucleotide sequence ID" value="NZ_BAAAFL010000012.1"/>
</dbReference>
<organism evidence="1 2">
    <name type="scientific">Fulvivirga kasyanovii</name>
    <dbReference type="NCBI Taxonomy" id="396812"/>
    <lineage>
        <taxon>Bacteria</taxon>
        <taxon>Pseudomonadati</taxon>
        <taxon>Bacteroidota</taxon>
        <taxon>Cytophagia</taxon>
        <taxon>Cytophagales</taxon>
        <taxon>Fulvivirgaceae</taxon>
        <taxon>Fulvivirga</taxon>
    </lineage>
</organism>
<keyword evidence="2" id="KW-1185">Reference proteome</keyword>